<dbReference type="RefSeq" id="WP_166062903.1">
    <property type="nucleotide sequence ID" value="NZ_CP049889.1"/>
</dbReference>
<keyword evidence="2" id="KW-1185">Reference proteome</keyword>
<dbReference type="KEGG" id="jpo:G7058_07290"/>
<gene>
    <name evidence="1" type="ORF">G7058_07290</name>
</gene>
<dbReference type="GeneID" id="94553083"/>
<evidence type="ECO:0000313" key="2">
    <source>
        <dbReference type="Proteomes" id="UP000501830"/>
    </source>
</evidence>
<dbReference type="AlphaFoldDB" id="A0A6G7WHU2"/>
<sequence>MYKIKNLIDEHEVVWFSVGSNEEIHAQFLSELRELGITWVSGDSVCENDTCSYFMGISSNRKVGHVSWQIWRATWLSEEENPNNRERFYSDGHIPLRVDYEKYSRGELDYLVKENSVTEVSGFLYPVGGRAVSVN</sequence>
<evidence type="ECO:0000313" key="1">
    <source>
        <dbReference type="EMBL" id="QIK51844.1"/>
    </source>
</evidence>
<accession>A0A6G7WHU2</accession>
<organism evidence="1 2">
    <name type="scientific">Jeotgalibaca porci</name>
    <dbReference type="NCBI Taxonomy" id="1868793"/>
    <lineage>
        <taxon>Bacteria</taxon>
        <taxon>Bacillati</taxon>
        <taxon>Bacillota</taxon>
        <taxon>Bacilli</taxon>
        <taxon>Lactobacillales</taxon>
        <taxon>Carnobacteriaceae</taxon>
        <taxon>Jeotgalibaca</taxon>
    </lineage>
</organism>
<reference evidence="1 2" key="1">
    <citation type="journal article" date="2017" name="Int. J. Syst. Evol. Microbiol.">
        <title>Jeotgalibaca porci sp. nov. and Jeotgalibaca arthritidis sp. nov., isolated from pigs, and emended description of the genus Jeotgalibaca.</title>
        <authorList>
            <person name="Zamora L."/>
            <person name="Perez-Sancho M."/>
            <person name="Dominguez L."/>
            <person name="Fernandez-Garayzabal J.F."/>
            <person name="Vela A.I."/>
        </authorList>
    </citation>
    <scope>NUCLEOTIDE SEQUENCE [LARGE SCALE GENOMIC DNA]</scope>
    <source>
        <strain evidence="1 2">CCUG 69148</strain>
    </source>
</reference>
<protein>
    <submittedName>
        <fullName evidence="1">Uncharacterized protein</fullName>
    </submittedName>
</protein>
<proteinExistence type="predicted"/>
<name>A0A6G7WHU2_9LACT</name>
<dbReference type="EMBL" id="CP049889">
    <property type="protein sequence ID" value="QIK51844.1"/>
    <property type="molecule type" value="Genomic_DNA"/>
</dbReference>
<dbReference type="Proteomes" id="UP000501830">
    <property type="component" value="Chromosome"/>
</dbReference>